<feature type="region of interest" description="Disordered" evidence="1">
    <location>
        <begin position="1"/>
        <end position="66"/>
    </location>
</feature>
<dbReference type="Proteomes" id="UP001460270">
    <property type="component" value="Unassembled WGS sequence"/>
</dbReference>
<proteinExistence type="predicted"/>
<gene>
    <name evidence="2" type="ORF">WMY93_015106</name>
</gene>
<keyword evidence="3" id="KW-1185">Reference proteome</keyword>
<evidence type="ECO:0000256" key="1">
    <source>
        <dbReference type="SAM" id="MobiDB-lite"/>
    </source>
</evidence>
<dbReference type="EMBL" id="JBBPFD010000010">
    <property type="protein sequence ID" value="KAK7910422.1"/>
    <property type="molecule type" value="Genomic_DNA"/>
</dbReference>
<sequence>MVDEENGNQSRYQMLRQAEPTKSEPNVQHDETGQFLLITEISQEKNAQDNPENGSEEVENEKREQAGVGVLDALELAFSFHGQEEGLSEGATFSGLGIEGVDVNEQTDDHRNQQKRTCDAWIHRQVKKKEESRDDGRDDGGDDGEGDGGTSLGSMPFGGPPAESLRPTREDQDPTLGTADLF</sequence>
<feature type="compositionally biased region" description="Basic and acidic residues" evidence="1">
    <location>
        <begin position="107"/>
        <end position="139"/>
    </location>
</feature>
<reference evidence="3" key="1">
    <citation type="submission" date="2024-04" db="EMBL/GenBank/DDBJ databases">
        <title>Salinicola lusitanus LLJ914,a marine bacterium isolated from the Okinawa Trough.</title>
        <authorList>
            <person name="Li J."/>
        </authorList>
    </citation>
    <scope>NUCLEOTIDE SEQUENCE [LARGE SCALE GENOMIC DNA]</scope>
</reference>
<accession>A0AAW0P940</accession>
<feature type="region of interest" description="Disordered" evidence="1">
    <location>
        <begin position="104"/>
        <end position="182"/>
    </location>
</feature>
<comment type="caution">
    <text evidence="2">The sequence shown here is derived from an EMBL/GenBank/DDBJ whole genome shotgun (WGS) entry which is preliminary data.</text>
</comment>
<protein>
    <submittedName>
        <fullName evidence="2">Uncharacterized protein</fullName>
    </submittedName>
</protein>
<dbReference type="AlphaFoldDB" id="A0AAW0P940"/>
<name>A0AAW0P940_9GOBI</name>
<feature type="compositionally biased region" description="Basic and acidic residues" evidence="1">
    <location>
        <begin position="19"/>
        <end position="32"/>
    </location>
</feature>
<evidence type="ECO:0000313" key="3">
    <source>
        <dbReference type="Proteomes" id="UP001460270"/>
    </source>
</evidence>
<evidence type="ECO:0000313" key="2">
    <source>
        <dbReference type="EMBL" id="KAK7910422.1"/>
    </source>
</evidence>
<organism evidence="2 3">
    <name type="scientific">Mugilogobius chulae</name>
    <name type="common">yellowstripe goby</name>
    <dbReference type="NCBI Taxonomy" id="88201"/>
    <lineage>
        <taxon>Eukaryota</taxon>
        <taxon>Metazoa</taxon>
        <taxon>Chordata</taxon>
        <taxon>Craniata</taxon>
        <taxon>Vertebrata</taxon>
        <taxon>Euteleostomi</taxon>
        <taxon>Actinopterygii</taxon>
        <taxon>Neopterygii</taxon>
        <taxon>Teleostei</taxon>
        <taxon>Neoteleostei</taxon>
        <taxon>Acanthomorphata</taxon>
        <taxon>Gobiaria</taxon>
        <taxon>Gobiiformes</taxon>
        <taxon>Gobioidei</taxon>
        <taxon>Gobiidae</taxon>
        <taxon>Gobionellinae</taxon>
        <taxon>Mugilogobius</taxon>
    </lineage>
</organism>